<dbReference type="Pfam" id="PF12584">
    <property type="entry name" value="TRAPPC10"/>
    <property type="match status" value="1"/>
</dbReference>
<dbReference type="InterPro" id="IPR001680">
    <property type="entry name" value="WD40_rpt"/>
</dbReference>
<dbReference type="PROSITE" id="PS50837">
    <property type="entry name" value="NACHT"/>
    <property type="match status" value="2"/>
</dbReference>
<proteinExistence type="predicted"/>
<dbReference type="InterPro" id="IPR056884">
    <property type="entry name" value="NPHP3-like_N"/>
</dbReference>
<name>A0A0K6G2Z7_9AGAM</name>
<evidence type="ECO:0000256" key="4">
    <source>
        <dbReference type="SAM" id="MobiDB-lite"/>
    </source>
</evidence>
<dbReference type="Gene3D" id="2.130.10.10">
    <property type="entry name" value="YVTN repeat-like/Quinoprotein amine dehydrogenase"/>
    <property type="match status" value="7"/>
</dbReference>
<protein>
    <submittedName>
        <fullName evidence="6">Vegetative incompatibility protein HET-E-1 [Podospora anserina]</fullName>
    </submittedName>
</protein>
<feature type="domain" description="NACHT" evidence="5">
    <location>
        <begin position="320"/>
        <end position="465"/>
    </location>
</feature>
<dbReference type="InterPro" id="IPR022233">
    <property type="entry name" value="TRAPPC10/Trs130_C"/>
</dbReference>
<dbReference type="SUPFAM" id="SSF50978">
    <property type="entry name" value="WD40 repeat-like"/>
    <property type="match status" value="3"/>
</dbReference>
<dbReference type="PANTHER" id="PTHR19848">
    <property type="entry name" value="WD40 REPEAT PROTEIN"/>
    <property type="match status" value="1"/>
</dbReference>
<feature type="repeat" description="WD" evidence="3">
    <location>
        <begin position="986"/>
        <end position="1018"/>
    </location>
</feature>
<evidence type="ECO:0000256" key="1">
    <source>
        <dbReference type="ARBA" id="ARBA00022574"/>
    </source>
</evidence>
<reference evidence="6 7" key="1">
    <citation type="submission" date="2015-07" db="EMBL/GenBank/DDBJ databases">
        <authorList>
            <person name="Noorani M."/>
        </authorList>
    </citation>
    <scope>NUCLEOTIDE SEQUENCE [LARGE SCALE GENOMIC DNA]</scope>
    <source>
        <strain evidence="6">BBA 69670</strain>
    </source>
</reference>
<dbReference type="InterPro" id="IPR007111">
    <property type="entry name" value="NACHT_NTPase"/>
</dbReference>
<dbReference type="PANTHER" id="PTHR19848:SF8">
    <property type="entry name" value="F-BOX AND WD REPEAT DOMAIN CONTAINING 7"/>
    <property type="match status" value="1"/>
</dbReference>
<organism evidence="6 7">
    <name type="scientific">Rhizoctonia solani</name>
    <dbReference type="NCBI Taxonomy" id="456999"/>
    <lineage>
        <taxon>Eukaryota</taxon>
        <taxon>Fungi</taxon>
        <taxon>Dikarya</taxon>
        <taxon>Basidiomycota</taxon>
        <taxon>Agaricomycotina</taxon>
        <taxon>Agaricomycetes</taxon>
        <taxon>Cantharellales</taxon>
        <taxon>Ceratobasidiaceae</taxon>
        <taxon>Rhizoctonia</taxon>
    </lineage>
</organism>
<feature type="repeat" description="WD" evidence="3">
    <location>
        <begin position="1166"/>
        <end position="1196"/>
    </location>
</feature>
<feature type="repeat" description="WD" evidence="3">
    <location>
        <begin position="2372"/>
        <end position="2413"/>
    </location>
</feature>
<dbReference type="InterPro" id="IPR056913">
    <property type="entry name" value="TRAPPC10/Trs130_N"/>
</dbReference>
<feature type="repeat" description="WD" evidence="3">
    <location>
        <begin position="1289"/>
        <end position="1323"/>
    </location>
</feature>
<feature type="repeat" description="WD" evidence="3">
    <location>
        <begin position="2501"/>
        <end position="2542"/>
    </location>
</feature>
<feature type="repeat" description="WD" evidence="3">
    <location>
        <begin position="1028"/>
        <end position="1069"/>
    </location>
</feature>
<keyword evidence="1 3" id="KW-0853">WD repeat</keyword>
<feature type="repeat" description="WD" evidence="3">
    <location>
        <begin position="943"/>
        <end position="984"/>
    </location>
</feature>
<dbReference type="Pfam" id="PF00400">
    <property type="entry name" value="WD40"/>
    <property type="match status" value="15"/>
</dbReference>
<feature type="repeat" description="WD" evidence="3">
    <location>
        <begin position="2458"/>
        <end position="2499"/>
    </location>
</feature>
<evidence type="ECO:0000256" key="3">
    <source>
        <dbReference type="PROSITE-ProRule" id="PRU00221"/>
    </source>
</evidence>
<dbReference type="EMBL" id="CYGV01001323">
    <property type="protein sequence ID" value="CUA72866.1"/>
    <property type="molecule type" value="Genomic_DNA"/>
</dbReference>
<keyword evidence="7" id="KW-1185">Reference proteome</keyword>
<feature type="repeat" description="WD" evidence="3">
    <location>
        <begin position="2329"/>
        <end position="2370"/>
    </location>
</feature>
<sequence>MSAGKRLGLRRFNLSSKVISDHFSATLYRQCTVIRGLTCNLAEKITDVSGALITAEPTEVTVEVVQLDPERSTALRDNTPKDRTQLDLKYSNLNVSTGNEDRSTETIFGLATQTNTTPIRKHSRNALWDALYESLGILKAKSKQFSLLPDATGSLLLCLDEFEGTTRNVLEYEDLAVKLTSLGNSLHQTIDGTSWTWISDSATSIAISIENQVQEIRKKLKCAMIESPQEASENKEELRTRFCQIEVHFQQLHLNISLSTRSILGEHLVNSKLERLNPSRQATYDSSLSTEINRRGCTEGTRIGVLAGLDRWLYDSGALPIYWMNGMAGTGKTTIASTFCEQVEKRKLLTASFFCTRSSAGCRLATRIIPTIVYQLARYSIPYQFELCKLLERSSELESKNITKQFERLLEDPLQQVKAAMPEHLLVVIDALDECDDRNEVELLLNTLSQHAPQVPLKFLITSRPEPDIYDRMITSKLSEVVHLHDIEKSLVQADIRLYLNKELLFMTPSSTEIEQLVHRSGTLFIYAATLVRYIHPGKRAADPYKRLQSVLCMTPLSTSSKIHAQIDTLYTAVLKSALGEDGSEVDEAEDIWAVLRTVLSAQEPISIHTIATLADINDGQRVVYALHPLRSVIHLSQETGLVSTLHASFADFMFNNERSGRYFCDIIAHSRLLVQQCFLVMKEQLRFNICKLTSSFLPDEKVEDIKGRIKDNISLTLAYACRYWANHLASAPKSDDLQRTLEEFLSHRLLFWMEVLSLRRELIMSAETFLKAKQWLTITGPIWSELVLLVEDAHNFMAGYMASPALQSTPHIYISLLPLCPRSSLVYKHYRPRMRGILELKGSLMESRETAALAIWDVGASAYSVACSPDGSRVAVGTAASKVIIKNAYDGMILIGPLEARSNVRSVAFSPDGRIVASASAGMDCSIRVWNAYNGTPIAKPFEGHDSLVMSISFSPDGTRIVSGSSDHTIRVWNAYNGACVLGPLAGHSRDVYSVTFSPDGDLIASGSDDKTVRLWDAQIGIAASPTIEHPDAVYSAAFTPDGTKLVTGARDGKVRVWNVFDQSLLVSSSEGHTKLVMSVVVSPDGTRIASGSMDATVRVWRIDDGTLVSGPFFGHADGVTSVTYSPDGSQLISSSIDKTIRLWNVRNHMFSPAPFPPPKSVLGIKSVAFSSTSMKFLSNHADGVIRIWDTRDGSFSIGPLKAQFFAPPLSDISPDSSYIATTSEKGEIQVISTADGSVVAGPFGFERNRLSTLRFSHNSKAIIMARKDGILKVGSLPNPQQLPLGSLLAHRGEIRSLAESPDCSVMVSYSDGDSALRIWSLLTPALELPSCIDSTLGSASRTNYSFLFEGWRITSDGWVRRQNGSILQVMTAGSRDPRPPIIYVISSRHSEAQEKATAASNGAVQEVAVAVAIWVPFTRLAATTTAGFWGTTTGENAMPSTSVTHSSHASVGAASDIPIIVEPSDDGSGVMQPTLMREASPHNDTLADIITLAPTLTALETVASISGPTEDIDTTSHSTLVSPEIGRVPNQAADGSETPTDTTALSQNQKHRNVAWNRLRGSLQMLGNISNAFPPLGAAIESIFLCLDGLEVAMQNRHDFEDLATELTVLSDLLKQHVSGSSSALLSDSATSVAMAIERQAAEIQDRLSHAPEGAIQRASLDEEALVRHYRQIQSQFRLLQMNASMDTWRIVDEHLAITRLDSLSPAKVASYDSSLSGVVGRRACTEGTRTKVLTGLDDWLYDTASSSIYWMDGMAGTGKTTIASTFCERTDSERRKLLAASFFCTRSSAECRDVTRILPTISYQLAQYSLPFRSELCQILAQSPDIGSKNLQKQFERLLIEPMKKVKDAMPNHVVVVIDALDECEHREGVEMILDLLLRHALDLPLKFLVTSRPEPEIYDKLIDSSSRQVIHLHNIEKSLVQADIELYLTKELTSMSPSLSDIEELAQRSGALFIYAATLVRYIRSGKRLADPRKRLRSVLSMTPEATKTHTQIDALYTAVLKSALSDDEMEADEVEDIRTVLRTVLCAQEPIRVETIAALAGIDDLERVVYALHPLRSVIHQSEETGLVSTLHASFADFMFDIERSGLYFCDIVEQSRLIAQTCFVMMKEQLRFNVCDLATSFLPDEQVENLQERVKERISPTLAYVCRYWADHLGSGHRLSTLEEMLEEFLCDRLLFWMEVLGLRREMDAGLEAFLKARQWLTSTGDVSSDIVLLVEDAYNFLTSYAASPASQSTPHIYISSLALCPKSNLVYKHYWKRMQGLLKLDGSLIQNRETAPLAIWAVDSTIWSIAYSPDGSRVATGDSTGEVVVRNAYDGTIVLGPLLGHTDTVRSVAFSPNGKFIASASYDDTIRMWNAYNGTPIGQPFRGHTNMVMSISFSPDSTSIVSGSYDHTIRVWNAYNGTLLHGPLVGHTGSLRSVVFSPHGRLIASASDDKTVRLWNSNDGSPAVVPVILHDLHVYSVAFTPDSTRVVSASLDGAVRVWNVHDGSLASGPFEGHKSAIQSAIVSPDGTRVASGSNDSTIRVWKIDDGSLISGPFVGHTETVFSIAYSPDGSRLMSGSGDKTIRVWNVRDNTFTAPPFPPPKSVQNIKSLAFSSDGTHFASSHEGRTIRIWDASDGSFTTGPIRADSFPSPISTVSPDNSSFAALSEGFEVQIISTANGSVIAGPFGIQRNLVSTFQFSHSSDAVIMGCTDGTIKIATVPNQQQIPVASFTAHSGQVESVAESSDCSLVVSYSDGDNALRVWSVLAPALELPGCINSTKDSGSEPGLEYSVLSEGWRIRRDGAYTPSPISPGPGILASNGNVKITYTLAQSIQSSPHFAVLLESLRSRVQPLRNLHWKPSAGNLPSSSIRTIQSVDAELIPLDLGLSGARLSAVDGFGGDGTARSQIPGTVLAKPFINLWLGMCEDADTYKNVVRRQLKDWVASVTTQSKRDQEWLIVLVHMSSPGQDAAGSGGKRLFQMKGNVIDRIRADFTLAKRDRCVQLNYVTGGQDDPAAWTELIAKIKDAIITTLDSRISERIDEVRRTEAQRAIPGWNFCTFFVLKESIAESFEGMTLLDAALLQYSELEASFYQVLKEKNLSWFGKLGGTAPGDDAAPLLSVVKKPYRDLILSNNISVFDFRCYLVARQCLLLAKMGAIADVANKATGFISAFSRTLRENENSLSEPFIESWIYSCALNVVDECDSWMEAGGGQGSLSDGKGSSYSAAKCELLELARAQLDKIGIRAGHLPRATPFSTSLPDQETKGRPGSTTYEPHAAVPDPNDEEHRRISRLGITNAHLLEAIDSVIAFDNLYKRLITRTIETCQSSGRLRTAMQFQGILAALYLHRGDTSSAQPLYAKLPTEYANRHWKLLEGYMRFLHFETSKTLEDTPSEESITRALALLDVDLVSSLQTQHNSYSTRIQETLQSVLQASGNLSSPLRVQSFSPVDVKLTNGIARLDNSRDGSFLDIIASNRFPKAIEVTHIKVNFKGRDGAHATFEHSAFELSPGPSPIALFCPDPISGLLTLSEFEYQISGLLFQVTPPEPQAPTLPTKSNLSEARVNIRVPEDKQAAKVGMEIPRHVVLGDQRVLFKVCTGRNILRSGTMSVASTSGQIKYSLASAKMLSDPCGSIKCTNEKVSIDDLPAEHELVLSVPFSGSPRNDELEATLDFVYTTVTQPEVTRTIKQSCKSYVGLPLIVNINDKFRGQRLFTNVIVHSANQELIRVAKVALLSSVDSKLAVKQCTRSPVPVPVWPSRPAPWLFQIQSSDTNERPTGETLKLKITYRSLREDLDSVVSAATSPQDGAFNNQHKQKLLANLAGNTLLNDSRWTNMLESIRQSPKSDPVVWAKQLVDNAPIKLDFDSVLDAIKEMRKIDADSQLDTLDERSKWRTVTMPFDVPLMNIVNRVKITPQLVPNTLIYAGQPLEVIVTIEASFHWSGSEKDSEAKYTMHYDVQSDMDSGWLINGPKRGEYIAQDKSVYTLNLTLLPLRHGVLSLPAILAEPEDDSSGPRPSCETWQSDGAQKITVLPRNSRSTYTIAMPIPVM</sequence>
<feature type="repeat" description="WD" evidence="3">
    <location>
        <begin position="2719"/>
        <end position="2753"/>
    </location>
</feature>
<dbReference type="InterPro" id="IPR055505">
    <property type="entry name" value="DUF7077"/>
</dbReference>
<dbReference type="SUPFAM" id="SSF101908">
    <property type="entry name" value="Putative isomerase YbhE"/>
    <property type="match status" value="1"/>
</dbReference>
<accession>A0A0K6G2Z7</accession>
<dbReference type="InterPro" id="IPR019775">
    <property type="entry name" value="WD40_repeat_CS"/>
</dbReference>
<evidence type="ECO:0000259" key="5">
    <source>
        <dbReference type="PROSITE" id="PS50837"/>
    </source>
</evidence>
<dbReference type="SUPFAM" id="SSF52540">
    <property type="entry name" value="P-loop containing nucleoside triphosphate hydrolases"/>
    <property type="match status" value="2"/>
</dbReference>
<dbReference type="SMART" id="SM00320">
    <property type="entry name" value="WD40"/>
    <property type="match status" value="20"/>
</dbReference>
<feature type="repeat" description="WD" evidence="3">
    <location>
        <begin position="2544"/>
        <end position="2585"/>
    </location>
</feature>
<evidence type="ECO:0000313" key="7">
    <source>
        <dbReference type="Proteomes" id="UP000044841"/>
    </source>
</evidence>
<feature type="repeat" description="WD" evidence="3">
    <location>
        <begin position="2596"/>
        <end position="2630"/>
    </location>
</feature>
<evidence type="ECO:0000256" key="2">
    <source>
        <dbReference type="ARBA" id="ARBA00022737"/>
    </source>
</evidence>
<dbReference type="InterPro" id="IPR015943">
    <property type="entry name" value="WD40/YVTN_repeat-like_dom_sf"/>
</dbReference>
<feature type="repeat" description="WD" evidence="3">
    <location>
        <begin position="1114"/>
        <end position="1149"/>
    </location>
</feature>
<dbReference type="PROSITE" id="PS50294">
    <property type="entry name" value="WD_REPEATS_REGION"/>
    <property type="match status" value="11"/>
</dbReference>
<gene>
    <name evidence="6" type="ORF">RSOLAG22IIIB_05053</name>
</gene>
<feature type="region of interest" description="Disordered" evidence="4">
    <location>
        <begin position="3241"/>
        <end position="3273"/>
    </location>
</feature>
<evidence type="ECO:0000313" key="6">
    <source>
        <dbReference type="EMBL" id="CUA72866.1"/>
    </source>
</evidence>
<dbReference type="Pfam" id="PF23274">
    <property type="entry name" value="DUF7077"/>
    <property type="match status" value="1"/>
</dbReference>
<feature type="repeat" description="WD" evidence="3">
    <location>
        <begin position="2415"/>
        <end position="2456"/>
    </location>
</feature>
<dbReference type="PRINTS" id="PR00320">
    <property type="entry name" value="GPROTEINBRPT"/>
</dbReference>
<dbReference type="Pfam" id="PF24883">
    <property type="entry name" value="NPHP3_N"/>
    <property type="match status" value="2"/>
</dbReference>
<dbReference type="PROSITE" id="PS00678">
    <property type="entry name" value="WD_REPEATS_1"/>
    <property type="match status" value="4"/>
</dbReference>
<dbReference type="Pfam" id="PF23036">
    <property type="entry name" value="TRAPPC10_1st"/>
    <property type="match status" value="1"/>
</dbReference>
<dbReference type="Gene3D" id="3.40.50.300">
    <property type="entry name" value="P-loop containing nucleotide triphosphate hydrolases"/>
    <property type="match status" value="2"/>
</dbReference>
<dbReference type="Proteomes" id="UP000044841">
    <property type="component" value="Unassembled WGS sequence"/>
</dbReference>
<dbReference type="InterPro" id="IPR027417">
    <property type="entry name" value="P-loop_NTPase"/>
</dbReference>
<dbReference type="PROSITE" id="PS50082">
    <property type="entry name" value="WD_REPEATS_2"/>
    <property type="match status" value="15"/>
</dbReference>
<keyword evidence="2" id="KW-0677">Repeat</keyword>
<feature type="repeat" description="WD" evidence="3">
    <location>
        <begin position="1071"/>
        <end position="1112"/>
    </location>
</feature>
<dbReference type="InterPro" id="IPR020472">
    <property type="entry name" value="WD40_PAC1"/>
</dbReference>
<dbReference type="InterPro" id="IPR036322">
    <property type="entry name" value="WD40_repeat_dom_sf"/>
</dbReference>
<feature type="domain" description="NACHT" evidence="5">
    <location>
        <begin position="1750"/>
        <end position="1897"/>
    </location>
</feature>
<dbReference type="CDD" id="cd00200">
    <property type="entry name" value="WD40"/>
    <property type="match status" value="2"/>
</dbReference>